<gene>
    <name evidence="1" type="ORF">HPB49_000052</name>
</gene>
<sequence>MFSPHLDTRYGSEIQDIIANPPAANLYRHLKAELIHRLSLSQDQKAILQVEWALLLYQLAGIPGRIIVISLLLQFPIVQAVNALPYNCELVRHFEEITRQLSCIQQHLNQSPQSRPHDPQTCDLNVDSSQPDGTGRRYRHFGDRAHKCKTLCSW</sequence>
<dbReference type="Proteomes" id="UP000821865">
    <property type="component" value="Chromosome 4"/>
</dbReference>
<comment type="caution">
    <text evidence="1">The sequence shown here is derived from an EMBL/GenBank/DDBJ whole genome shotgun (WGS) entry which is preliminary data.</text>
</comment>
<accession>A0ACB8CU44</accession>
<dbReference type="EMBL" id="CM023473">
    <property type="protein sequence ID" value="KAH7952667.1"/>
    <property type="molecule type" value="Genomic_DNA"/>
</dbReference>
<evidence type="ECO:0000313" key="2">
    <source>
        <dbReference type="Proteomes" id="UP000821865"/>
    </source>
</evidence>
<reference evidence="1" key="1">
    <citation type="submission" date="2020-05" db="EMBL/GenBank/DDBJ databases">
        <title>Large-scale comparative analyses of tick genomes elucidate their genetic diversity and vector capacities.</title>
        <authorList>
            <person name="Jia N."/>
            <person name="Wang J."/>
            <person name="Shi W."/>
            <person name="Du L."/>
            <person name="Sun Y."/>
            <person name="Zhan W."/>
            <person name="Jiang J."/>
            <person name="Wang Q."/>
            <person name="Zhang B."/>
            <person name="Ji P."/>
            <person name="Sakyi L.B."/>
            <person name="Cui X."/>
            <person name="Yuan T."/>
            <person name="Jiang B."/>
            <person name="Yang W."/>
            <person name="Lam T.T.-Y."/>
            <person name="Chang Q."/>
            <person name="Ding S."/>
            <person name="Wang X."/>
            <person name="Zhu J."/>
            <person name="Ruan X."/>
            <person name="Zhao L."/>
            <person name="Wei J."/>
            <person name="Que T."/>
            <person name="Du C."/>
            <person name="Cheng J."/>
            <person name="Dai P."/>
            <person name="Han X."/>
            <person name="Huang E."/>
            <person name="Gao Y."/>
            <person name="Liu J."/>
            <person name="Shao H."/>
            <person name="Ye R."/>
            <person name="Li L."/>
            <person name="Wei W."/>
            <person name="Wang X."/>
            <person name="Wang C."/>
            <person name="Yang T."/>
            <person name="Huo Q."/>
            <person name="Li W."/>
            <person name="Guo W."/>
            <person name="Chen H."/>
            <person name="Zhou L."/>
            <person name="Ni X."/>
            <person name="Tian J."/>
            <person name="Zhou Y."/>
            <person name="Sheng Y."/>
            <person name="Liu T."/>
            <person name="Pan Y."/>
            <person name="Xia L."/>
            <person name="Li J."/>
            <person name="Zhao F."/>
            <person name="Cao W."/>
        </authorList>
    </citation>
    <scope>NUCLEOTIDE SEQUENCE</scope>
    <source>
        <strain evidence="1">Dsil-2018</strain>
    </source>
</reference>
<protein>
    <submittedName>
        <fullName evidence="1">Uncharacterized protein</fullName>
    </submittedName>
</protein>
<organism evidence="1 2">
    <name type="scientific">Dermacentor silvarum</name>
    <name type="common">Tick</name>
    <dbReference type="NCBI Taxonomy" id="543639"/>
    <lineage>
        <taxon>Eukaryota</taxon>
        <taxon>Metazoa</taxon>
        <taxon>Ecdysozoa</taxon>
        <taxon>Arthropoda</taxon>
        <taxon>Chelicerata</taxon>
        <taxon>Arachnida</taxon>
        <taxon>Acari</taxon>
        <taxon>Parasitiformes</taxon>
        <taxon>Ixodida</taxon>
        <taxon>Ixodoidea</taxon>
        <taxon>Ixodidae</taxon>
        <taxon>Rhipicephalinae</taxon>
        <taxon>Dermacentor</taxon>
    </lineage>
</organism>
<evidence type="ECO:0000313" key="1">
    <source>
        <dbReference type="EMBL" id="KAH7952667.1"/>
    </source>
</evidence>
<proteinExistence type="predicted"/>
<keyword evidence="2" id="KW-1185">Reference proteome</keyword>
<name>A0ACB8CU44_DERSI</name>